<dbReference type="PROSITE" id="PS51910">
    <property type="entry name" value="GH18_2"/>
    <property type="match status" value="1"/>
</dbReference>
<keyword evidence="2" id="KW-1133">Transmembrane helix</keyword>
<dbReference type="InterPro" id="IPR017853">
    <property type="entry name" value="GH"/>
</dbReference>
<dbReference type="SUPFAM" id="SSF51445">
    <property type="entry name" value="(Trans)glycosidases"/>
    <property type="match status" value="1"/>
</dbReference>
<dbReference type="PaxDb" id="6945-B7P0S9"/>
<dbReference type="OrthoDB" id="6502943at2759"/>
<keyword evidence="2" id="KW-0812">Transmembrane</keyword>
<dbReference type="EMBL" id="ABJB010594608">
    <property type="status" value="NOT_ANNOTATED_CDS"/>
    <property type="molecule type" value="Genomic_DNA"/>
</dbReference>
<dbReference type="InterPro" id="IPR052750">
    <property type="entry name" value="GH18_Chitinase"/>
</dbReference>
<dbReference type="PANTHER" id="PTHR42976">
    <property type="entry name" value="BIFUNCTIONAL CHITINASE/LYSOZYME-RELATED"/>
    <property type="match status" value="1"/>
</dbReference>
<dbReference type="VEuPathDB" id="VectorBase:ISCI016203"/>
<evidence type="ECO:0000259" key="3">
    <source>
        <dbReference type="PROSITE" id="PS51910"/>
    </source>
</evidence>
<dbReference type="EMBL" id="ABJB010374168">
    <property type="status" value="NOT_ANNOTATED_CDS"/>
    <property type="molecule type" value="Genomic_DNA"/>
</dbReference>
<dbReference type="VEuPathDB" id="VectorBase:ISCP_012383"/>
<keyword evidence="2" id="KW-0472">Membrane</keyword>
<dbReference type="HOGENOM" id="CLU_467167_0_0_1"/>
<dbReference type="InterPro" id="IPR001223">
    <property type="entry name" value="Glyco_hydro18_cat"/>
</dbReference>
<feature type="transmembrane region" description="Helical" evidence="2">
    <location>
        <begin position="93"/>
        <end position="117"/>
    </location>
</feature>
<dbReference type="Proteomes" id="UP000001555">
    <property type="component" value="Unassembled WGS sequence"/>
</dbReference>
<dbReference type="EnsemblMetazoa" id="ISCW016203-RA">
    <property type="protein sequence ID" value="ISCW016203-PA"/>
    <property type="gene ID" value="ISCW016203"/>
</dbReference>
<gene>
    <name evidence="4" type="ORF">IscW_ISCW016203</name>
</gene>
<keyword evidence="6" id="KW-1185">Reference proteome</keyword>
<organism>
    <name type="scientific">Ixodes scapularis</name>
    <name type="common">Black-legged tick</name>
    <name type="synonym">Deer tick</name>
    <dbReference type="NCBI Taxonomy" id="6945"/>
    <lineage>
        <taxon>Eukaryota</taxon>
        <taxon>Metazoa</taxon>
        <taxon>Ecdysozoa</taxon>
        <taxon>Arthropoda</taxon>
        <taxon>Chelicerata</taxon>
        <taxon>Arachnida</taxon>
        <taxon>Acari</taxon>
        <taxon>Parasitiformes</taxon>
        <taxon>Ixodida</taxon>
        <taxon>Ixodoidea</taxon>
        <taxon>Ixodidae</taxon>
        <taxon>Ixodinae</taxon>
        <taxon>Ixodes</taxon>
    </lineage>
</organism>
<dbReference type="EMBL" id="ABJB010672782">
    <property type="status" value="NOT_ANNOTATED_CDS"/>
    <property type="molecule type" value="Genomic_DNA"/>
</dbReference>
<dbReference type="Gene3D" id="3.20.20.80">
    <property type="entry name" value="Glycosidases"/>
    <property type="match status" value="1"/>
</dbReference>
<dbReference type="EMBL" id="ABJB010471552">
    <property type="status" value="NOT_ANNOTATED_CDS"/>
    <property type="molecule type" value="Genomic_DNA"/>
</dbReference>
<dbReference type="GO" id="GO:0005975">
    <property type="term" value="P:carbohydrate metabolic process"/>
    <property type="evidence" value="ECO:0007669"/>
    <property type="project" value="InterPro"/>
</dbReference>
<evidence type="ECO:0000256" key="1">
    <source>
        <dbReference type="SAM" id="MobiDB-lite"/>
    </source>
</evidence>
<evidence type="ECO:0000313" key="5">
    <source>
        <dbReference type="EnsemblMetazoa" id="ISCW016203-PA"/>
    </source>
</evidence>
<protein>
    <recommendedName>
        <fullName evidence="3">GH18 domain-containing protein</fullName>
    </recommendedName>
</protein>
<name>B7P0S9_IXOSC</name>
<evidence type="ECO:0000256" key="2">
    <source>
        <dbReference type="SAM" id="Phobius"/>
    </source>
</evidence>
<evidence type="ECO:0000313" key="6">
    <source>
        <dbReference type="Proteomes" id="UP000001555"/>
    </source>
</evidence>
<sequence>MKFVRRLSLGRPEPYVPPVAFLGPRHPDAGAPSAQLLALGSDPRALLRQQMPAEGLRASKSALIKGLPGNRKSDRSTGESYQFADRPAASSRVWYYVWTVTSVGFICIVIPLGVFLLPQSPTLARRRRPREKDTQTVAPDNADEDLQWMNLSEQQLCTQRFAADHSPAPRLAAADDLDFLHNEANTQFRELFCIFTSQDGAQQRIEGGGGVQTVAPDNADEDLQWMNLSEQQLCTQRFAADHSPAPRLAAADDLDFLHNEANTQFRELFCIFTSQYSRRRQPYHPKYLPLSFCTAVVVHALTVLRTTAEQKRPVMDGAYLDTLRSLRREGRLLHRRSPVAVYLGVGGDWRDSARFSLATRDRAFLTRLAHDLVGLVRRDSFQGLYVDWDHPKGRCGHDGDTQQLRTFVEAIRGQVDGGLLLAVSPVHAGDYGLEMAARALAQLRAEHPEYWSKFIYSVSVAPYTYRTDSSPQLGATSKNHSVFDWPVRQKGRTSYDQVCKLDVVQQTTDRECAVAYQGSRRSGDFKVAAFAGPQQLWRRMAMSYDDGMGDTPVVVYDLDLDDFLNKCTPSVMSPLVEAIAVGVV</sequence>
<dbReference type="InParanoid" id="B7P0S9"/>
<accession>B7P0S9</accession>
<evidence type="ECO:0000313" key="4">
    <source>
        <dbReference type="EMBL" id="EEC00155.1"/>
    </source>
</evidence>
<feature type="region of interest" description="Disordered" evidence="1">
    <location>
        <begin position="62"/>
        <end position="82"/>
    </location>
</feature>
<reference evidence="4 6" key="1">
    <citation type="submission" date="2008-03" db="EMBL/GenBank/DDBJ databases">
        <title>Annotation of Ixodes scapularis.</title>
        <authorList>
            <consortium name="Ixodes scapularis Genome Project Consortium"/>
            <person name="Caler E."/>
            <person name="Hannick L.I."/>
            <person name="Bidwell S."/>
            <person name="Joardar V."/>
            <person name="Thiagarajan M."/>
            <person name="Amedeo P."/>
            <person name="Galinsky K.J."/>
            <person name="Schobel S."/>
            <person name="Inman J."/>
            <person name="Hostetler J."/>
            <person name="Miller J."/>
            <person name="Hammond M."/>
            <person name="Megy K."/>
            <person name="Lawson D."/>
            <person name="Kodira C."/>
            <person name="Sutton G."/>
            <person name="Meyer J."/>
            <person name="Hill C.A."/>
            <person name="Birren B."/>
            <person name="Nene V."/>
            <person name="Collins F."/>
            <person name="Alarcon-Chaidez F."/>
            <person name="Wikel S."/>
            <person name="Strausberg R."/>
        </authorList>
    </citation>
    <scope>NUCLEOTIDE SEQUENCE [LARGE SCALE GENOMIC DNA]</scope>
    <source>
        <strain evidence="6">Wikel</strain>
        <strain evidence="4">Wikel colony</strain>
    </source>
</reference>
<dbReference type="VEuPathDB" id="VectorBase:ISCI000062"/>
<dbReference type="EMBL" id="ABJB010960010">
    <property type="status" value="NOT_ANNOTATED_CDS"/>
    <property type="molecule type" value="Genomic_DNA"/>
</dbReference>
<dbReference type="EMBL" id="ABJB010035711">
    <property type="status" value="NOT_ANNOTATED_CDS"/>
    <property type="molecule type" value="Genomic_DNA"/>
</dbReference>
<dbReference type="EMBL" id="DS612847">
    <property type="protein sequence ID" value="EEC00155.1"/>
    <property type="molecule type" value="Genomic_DNA"/>
</dbReference>
<dbReference type="PANTHER" id="PTHR42976:SF1">
    <property type="entry name" value="GH18 DOMAIN-CONTAINING PROTEIN-RELATED"/>
    <property type="match status" value="1"/>
</dbReference>
<dbReference type="EMBL" id="ABJB010248247">
    <property type="status" value="NOT_ANNOTATED_CDS"/>
    <property type="molecule type" value="Genomic_DNA"/>
</dbReference>
<reference evidence="5" key="2">
    <citation type="submission" date="2020-05" db="UniProtKB">
        <authorList>
            <consortium name="EnsemblMetazoa"/>
        </authorList>
    </citation>
    <scope>IDENTIFICATION</scope>
    <source>
        <strain evidence="5">wikel</strain>
    </source>
</reference>
<dbReference type="AlphaFoldDB" id="B7P0S9"/>
<dbReference type="VEuPathDB" id="VectorBase:ISCW016203"/>
<feature type="domain" description="GH18" evidence="3">
    <location>
        <begin position="266"/>
        <end position="584"/>
    </location>
</feature>
<proteinExistence type="predicted"/>
<dbReference type="EMBL" id="ABJB010247566">
    <property type="status" value="NOT_ANNOTATED_CDS"/>
    <property type="molecule type" value="Genomic_DNA"/>
</dbReference>